<keyword evidence="8 9" id="KW-0238">DNA-binding</keyword>
<evidence type="ECO:0000256" key="8">
    <source>
        <dbReference type="ARBA" id="ARBA00023125"/>
    </source>
</evidence>
<keyword evidence="4 9" id="KW-0235">DNA replication</keyword>
<dbReference type="InterPro" id="IPR016558">
    <property type="entry name" value="DNA_primase_lsu_euk"/>
</dbReference>
<evidence type="ECO:0000256" key="3">
    <source>
        <dbReference type="ARBA" id="ARBA00022515"/>
    </source>
</evidence>
<feature type="binding site" evidence="10">
    <location>
        <position position="438"/>
    </location>
    <ligand>
        <name>[4Fe-4S] cluster</name>
        <dbReference type="ChEBI" id="CHEBI:49883"/>
    </ligand>
</feature>
<gene>
    <name evidence="13" type="ORF">CVIRNUC_010796</name>
</gene>
<dbReference type="GO" id="GO:0005658">
    <property type="term" value="C:alpha DNA polymerase:primase complex"/>
    <property type="evidence" value="ECO:0007669"/>
    <property type="project" value="UniProtKB-ARBA"/>
</dbReference>
<dbReference type="EMBL" id="CAUYUE010000017">
    <property type="protein sequence ID" value="CAK0787574.1"/>
    <property type="molecule type" value="Genomic_DNA"/>
</dbReference>
<keyword evidence="14" id="KW-1185">Reference proteome</keyword>
<keyword evidence="5 9" id="KW-0479">Metal-binding</keyword>
<comment type="cofactor">
    <cofactor evidence="9">
        <name>[4Fe-4S] cluster</name>
        <dbReference type="ChEBI" id="CHEBI:49883"/>
    </cofactor>
    <text evidence="9">Binds 1 [4Fe-4S] cluster.</text>
</comment>
<dbReference type="GO" id="GO:0006269">
    <property type="term" value="P:DNA replication, synthesis of primer"/>
    <property type="evidence" value="ECO:0007669"/>
    <property type="project" value="UniProtKB-KW"/>
</dbReference>
<protein>
    <recommendedName>
        <fullName evidence="9">DNA primase large subunit</fullName>
    </recommendedName>
</protein>
<evidence type="ECO:0000256" key="9">
    <source>
        <dbReference type="PIRNR" id="PIRNR009449"/>
    </source>
</evidence>
<feature type="compositionally biased region" description="Polar residues" evidence="11">
    <location>
        <begin position="496"/>
        <end position="509"/>
    </location>
</feature>
<feature type="region of interest" description="Disordered" evidence="11">
    <location>
        <begin position="478"/>
        <end position="509"/>
    </location>
</feature>
<sequence length="509" mass="57143">MSAWMQKQQARSTRAAAMTSAANDDAAEHASEQRISMYTEAPPGEVCIEDFERFAIDRLRVLKGIEEAKTKGFKGDQLQEMAVKLAEKHLRGGSQQEMQWKDAVSHFVLRLAYCRTEDLRRWFLQHECELFKSRFRNELPASQVDFMRRHKFDYEAVAGEEYELLKPDLVKVQESLGNFAFANEVKQTSFKDAFFKVPFEQVPDLVATRRVLLRAGWAFVSRHEVASLVVSRFRVGLSHALALTARRWATLIADEEADRLTPLISTLSERYLGPDYGDGHTASSEVVAAAQIPFLAKESFPLCMQSMYQRLHVDAHLKHNGRLQLGLFLKGIGLPLEEAMKFWRAEFGPKSAGEAFDKKYAYGVRYNYAKEGKRTDYTPYSCMKIIQTPVPKGEAFGCPYKTLSPHELTETLRGMRVGPRTVEEAVGKAKGHHYQLACTAVFQGQHNCICESAISHPNQYFTESRKELKAVEGAVTVTAGDPKTPTTAATAKTAGQQPQLTAAPTPMTS</sequence>
<dbReference type="PIRSF" id="PIRSF009449">
    <property type="entry name" value="DNA_primase_large_subunit"/>
    <property type="match status" value="1"/>
</dbReference>
<dbReference type="InterPro" id="IPR007238">
    <property type="entry name" value="DNA_primase_lsu_euk/arc"/>
</dbReference>
<dbReference type="GO" id="GO:0046872">
    <property type="term" value="F:metal ion binding"/>
    <property type="evidence" value="ECO:0007669"/>
    <property type="project" value="UniProtKB-UniRule"/>
</dbReference>
<dbReference type="PANTHER" id="PTHR10537:SF3">
    <property type="entry name" value="DNA PRIMASE LARGE SUBUNIT"/>
    <property type="match status" value="1"/>
</dbReference>
<feature type="binding site" evidence="10">
    <location>
        <position position="398"/>
    </location>
    <ligand>
        <name>[4Fe-4S] cluster</name>
        <dbReference type="ChEBI" id="CHEBI:49883"/>
    </ligand>
</feature>
<dbReference type="Gene3D" id="1.20.930.80">
    <property type="match status" value="1"/>
</dbReference>
<evidence type="ECO:0000256" key="7">
    <source>
        <dbReference type="ARBA" id="ARBA00023014"/>
    </source>
</evidence>
<evidence type="ECO:0000256" key="2">
    <source>
        <dbReference type="ARBA" id="ARBA00022485"/>
    </source>
</evidence>
<reference evidence="13 14" key="1">
    <citation type="submission" date="2023-10" db="EMBL/GenBank/DDBJ databases">
        <authorList>
            <person name="Maclean D."/>
            <person name="Macfadyen A."/>
        </authorList>
    </citation>
    <scope>NUCLEOTIDE SEQUENCE [LARGE SCALE GENOMIC DNA]</scope>
</reference>
<organism evidence="13 14">
    <name type="scientific">Coccomyxa viridis</name>
    <dbReference type="NCBI Taxonomy" id="1274662"/>
    <lineage>
        <taxon>Eukaryota</taxon>
        <taxon>Viridiplantae</taxon>
        <taxon>Chlorophyta</taxon>
        <taxon>core chlorophytes</taxon>
        <taxon>Trebouxiophyceae</taxon>
        <taxon>Trebouxiophyceae incertae sedis</taxon>
        <taxon>Coccomyxaceae</taxon>
        <taxon>Coccomyxa</taxon>
    </lineage>
</organism>
<evidence type="ECO:0000256" key="6">
    <source>
        <dbReference type="ARBA" id="ARBA00023004"/>
    </source>
</evidence>
<dbReference type="AlphaFoldDB" id="A0AAV1IJR6"/>
<evidence type="ECO:0000256" key="11">
    <source>
        <dbReference type="SAM" id="MobiDB-lite"/>
    </source>
</evidence>
<evidence type="ECO:0000256" key="1">
    <source>
        <dbReference type="ARBA" id="ARBA00010564"/>
    </source>
</evidence>
<evidence type="ECO:0000256" key="5">
    <source>
        <dbReference type="ARBA" id="ARBA00022723"/>
    </source>
</evidence>
<evidence type="ECO:0000259" key="12">
    <source>
        <dbReference type="Pfam" id="PF04104"/>
    </source>
</evidence>
<dbReference type="Proteomes" id="UP001314263">
    <property type="component" value="Unassembled WGS sequence"/>
</dbReference>
<evidence type="ECO:0000256" key="4">
    <source>
        <dbReference type="ARBA" id="ARBA00022705"/>
    </source>
</evidence>
<dbReference type="Pfam" id="PF04104">
    <property type="entry name" value="DNA_primase_lrg"/>
    <property type="match status" value="1"/>
</dbReference>
<feature type="region of interest" description="Disordered" evidence="11">
    <location>
        <begin position="1"/>
        <end position="31"/>
    </location>
</feature>
<comment type="similarity">
    <text evidence="1 9">Belongs to the eukaryotic-type primase large subunit family.</text>
</comment>
<proteinExistence type="inferred from homology"/>
<feature type="domain" description="DNA primase large subunit C-terminal" evidence="12">
    <location>
        <begin position="295"/>
        <end position="461"/>
    </location>
</feature>
<evidence type="ECO:0000313" key="14">
    <source>
        <dbReference type="Proteomes" id="UP001314263"/>
    </source>
</evidence>
<feature type="binding site" evidence="10">
    <location>
        <position position="303"/>
    </location>
    <ligand>
        <name>[4Fe-4S] cluster</name>
        <dbReference type="ChEBI" id="CHEBI:49883"/>
    </ligand>
</feature>
<feature type="binding site" evidence="10">
    <location>
        <position position="382"/>
    </location>
    <ligand>
        <name>[4Fe-4S] cluster</name>
        <dbReference type="ChEBI" id="CHEBI:49883"/>
    </ligand>
</feature>
<dbReference type="GO" id="GO:0003677">
    <property type="term" value="F:DNA binding"/>
    <property type="evidence" value="ECO:0007669"/>
    <property type="project" value="UniProtKB-UniRule"/>
</dbReference>
<feature type="compositionally biased region" description="Low complexity" evidence="11">
    <location>
        <begin position="10"/>
        <end position="24"/>
    </location>
</feature>
<feature type="compositionally biased region" description="Low complexity" evidence="11">
    <location>
        <begin position="478"/>
        <end position="495"/>
    </location>
</feature>
<accession>A0AAV1IJR6</accession>
<evidence type="ECO:0000313" key="13">
    <source>
        <dbReference type="EMBL" id="CAK0787574.1"/>
    </source>
</evidence>
<dbReference type="PANTHER" id="PTHR10537">
    <property type="entry name" value="DNA PRIMASE LARGE SUBUNIT"/>
    <property type="match status" value="1"/>
</dbReference>
<dbReference type="Pfam" id="PF26466">
    <property type="entry name" value="DNA_primase_lrg_N"/>
    <property type="match status" value="1"/>
</dbReference>
<dbReference type="GO" id="GO:0051539">
    <property type="term" value="F:4 iron, 4 sulfur cluster binding"/>
    <property type="evidence" value="ECO:0007669"/>
    <property type="project" value="UniProtKB-UniRule"/>
</dbReference>
<keyword evidence="3 9" id="KW-0639">Primosome</keyword>
<comment type="function">
    <text evidence="9">DNA primase is the polymerase that synthesizes small RNA primers for the Okazaki fragments made during discontinuous DNA replication.</text>
</comment>
<dbReference type="InterPro" id="IPR058560">
    <property type="entry name" value="DNA_primase_C"/>
</dbReference>
<comment type="caution">
    <text evidence="13">The sequence shown here is derived from an EMBL/GenBank/DDBJ whole genome shotgun (WGS) entry which is preliminary data.</text>
</comment>
<dbReference type="GO" id="GO:0006270">
    <property type="term" value="P:DNA replication initiation"/>
    <property type="evidence" value="ECO:0007669"/>
    <property type="project" value="TreeGrafter"/>
</dbReference>
<keyword evidence="2 9" id="KW-0004">4Fe-4S</keyword>
<keyword evidence="6 9" id="KW-0408">Iron</keyword>
<evidence type="ECO:0000256" key="10">
    <source>
        <dbReference type="PIRSR" id="PIRSR009449-1"/>
    </source>
</evidence>
<keyword evidence="7 9" id="KW-0411">Iron-sulfur</keyword>
<name>A0AAV1IJR6_9CHLO</name>
<dbReference type="CDD" id="cd07322">
    <property type="entry name" value="PriL_PriS_Eukaryotic"/>
    <property type="match status" value="1"/>
</dbReference>